<keyword evidence="2" id="KW-1185">Reference proteome</keyword>
<proteinExistence type="predicted"/>
<reference evidence="1" key="1">
    <citation type="submission" date="2019-04" db="EMBL/GenBank/DDBJ databases">
        <title>Microbes associate with the intestines of laboratory mice.</title>
        <authorList>
            <person name="Navarre W."/>
            <person name="Wong E."/>
            <person name="Huang K."/>
            <person name="Tropini C."/>
            <person name="Ng K."/>
            <person name="Yu B."/>
        </authorList>
    </citation>
    <scope>NUCLEOTIDE SEQUENCE</scope>
    <source>
        <strain evidence="1">NM72_1-8</strain>
    </source>
</reference>
<organism evidence="1 2">
    <name type="scientific">Hominisplanchenecus murintestinalis</name>
    <dbReference type="NCBI Taxonomy" id="2941517"/>
    <lineage>
        <taxon>Bacteria</taxon>
        <taxon>Bacillati</taxon>
        <taxon>Bacillota</taxon>
        <taxon>Clostridia</taxon>
        <taxon>Lachnospirales</taxon>
        <taxon>Lachnospiraceae</taxon>
        <taxon>Hominisplanchenecus</taxon>
    </lineage>
</organism>
<sequence length="189" mass="20727">MSCHRKVITMNIFMALLIGLAVNLDNLLIGIHLGIRHQRLSIWQNLVIGGTTGLCAFGSTCAARLISGHFLFYTNLIASAIMILFGIFCLYQSITQKNDTPELLETPRFTDVLILGFVLAVNCIPPSLSAGVMSLSPIWVGFFSMLFSCLSIQVSVILGQKFLRCRFFSVLTPFSAVLLILIGVLELLA</sequence>
<dbReference type="Proteomes" id="UP000307720">
    <property type="component" value="Unassembled WGS sequence"/>
</dbReference>
<comment type="caution">
    <text evidence="1">The sequence shown here is derived from an EMBL/GenBank/DDBJ whole genome shotgun (WGS) entry which is preliminary data.</text>
</comment>
<accession>A0AC61R0R9</accession>
<name>A0AC61R0R9_9FIRM</name>
<evidence type="ECO:0000313" key="2">
    <source>
        <dbReference type="Proteomes" id="UP000307720"/>
    </source>
</evidence>
<gene>
    <name evidence="1" type="ORF">E5357_05745</name>
</gene>
<protein>
    <submittedName>
        <fullName evidence="1">Uncharacterized protein</fullName>
    </submittedName>
</protein>
<dbReference type="EMBL" id="SRZB01000008">
    <property type="protein sequence ID" value="TGX99350.1"/>
    <property type="molecule type" value="Genomic_DNA"/>
</dbReference>
<evidence type="ECO:0000313" key="1">
    <source>
        <dbReference type="EMBL" id="TGX99350.1"/>
    </source>
</evidence>